<dbReference type="EMBL" id="CP021780">
    <property type="protein sequence ID" value="ASA24761.1"/>
    <property type="molecule type" value="Genomic_DNA"/>
</dbReference>
<dbReference type="OrthoDB" id="1792811at2"/>
<organism evidence="1 2">
    <name type="scientific">Paenibacillus donghaensis</name>
    <dbReference type="NCBI Taxonomy" id="414771"/>
    <lineage>
        <taxon>Bacteria</taxon>
        <taxon>Bacillati</taxon>
        <taxon>Bacillota</taxon>
        <taxon>Bacilli</taxon>
        <taxon>Bacillales</taxon>
        <taxon>Paenibacillaceae</taxon>
        <taxon>Paenibacillus</taxon>
    </lineage>
</organism>
<sequence>MKNDIRDLVSWENKNDFLNRKKTLPTLYLLQSIPEEQRWVADYFEERLQLQDVMHRKPEIEQLIEQSGTLLYTSVRMRIHYYNYLDLVSKLGLDSQWQEQMLAMAE</sequence>
<evidence type="ECO:0000313" key="2">
    <source>
        <dbReference type="Proteomes" id="UP000249890"/>
    </source>
</evidence>
<dbReference type="InterPro" id="IPR008949">
    <property type="entry name" value="Isoprenoid_synthase_dom_sf"/>
</dbReference>
<dbReference type="SUPFAM" id="SSF48576">
    <property type="entry name" value="Terpenoid synthases"/>
    <property type="match status" value="1"/>
</dbReference>
<evidence type="ECO:0000313" key="1">
    <source>
        <dbReference type="EMBL" id="ASA24761.1"/>
    </source>
</evidence>
<dbReference type="AlphaFoldDB" id="A0A2Z2KUK3"/>
<proteinExistence type="predicted"/>
<dbReference type="RefSeq" id="WP_087918729.1">
    <property type="nucleotide sequence ID" value="NZ_CP021780.1"/>
</dbReference>
<dbReference type="Proteomes" id="UP000249890">
    <property type="component" value="Chromosome"/>
</dbReference>
<keyword evidence="2" id="KW-1185">Reference proteome</keyword>
<reference evidence="1 2" key="1">
    <citation type="submission" date="2017-06" db="EMBL/GenBank/DDBJ databases">
        <title>Complete genome sequence of Paenibacillus donghaensis KCTC 13049T isolated from East Sea sediment, South Korea.</title>
        <authorList>
            <person name="Jung B.K."/>
            <person name="Hong S.-J."/>
            <person name="Shin J.-H."/>
        </authorList>
    </citation>
    <scope>NUCLEOTIDE SEQUENCE [LARGE SCALE GENOMIC DNA]</scope>
    <source>
        <strain evidence="1 2">KCTC 13049</strain>
    </source>
</reference>
<protein>
    <submittedName>
        <fullName evidence="1">Uncharacterized protein</fullName>
    </submittedName>
</protein>
<name>A0A2Z2KUK3_9BACL</name>
<gene>
    <name evidence="1" type="ORF">B9T62_30795</name>
</gene>
<accession>A0A2Z2KUK3</accession>
<dbReference type="KEGG" id="pdh:B9T62_30795"/>
<dbReference type="Gene3D" id="1.10.600.10">
    <property type="entry name" value="Farnesyl Diphosphate Synthase"/>
    <property type="match status" value="1"/>
</dbReference>